<accession>M1WRX2</accession>
<dbReference type="PROSITE" id="PS51898">
    <property type="entry name" value="TYR_RECOMBINASE"/>
    <property type="match status" value="1"/>
</dbReference>
<gene>
    <name evidence="3" type="ordered locus">BN4_11340</name>
</gene>
<feature type="domain" description="Tyr recombinase" evidence="2">
    <location>
        <begin position="1"/>
        <end position="146"/>
    </location>
</feature>
<dbReference type="SUPFAM" id="SSF56349">
    <property type="entry name" value="DNA breaking-rejoining enzymes"/>
    <property type="match status" value="1"/>
</dbReference>
<dbReference type="InterPro" id="IPR013762">
    <property type="entry name" value="Integrase-like_cat_sf"/>
</dbReference>
<evidence type="ECO:0000313" key="3">
    <source>
        <dbReference type="EMBL" id="CCH48577.1"/>
    </source>
</evidence>
<dbReference type="GO" id="GO:0003677">
    <property type="term" value="F:DNA binding"/>
    <property type="evidence" value="ECO:0007669"/>
    <property type="project" value="InterPro"/>
</dbReference>
<dbReference type="PATRIC" id="fig|879567.3.peg.1394"/>
<proteinExistence type="predicted"/>
<name>M1WRX2_PSEP2</name>
<evidence type="ECO:0000259" key="2">
    <source>
        <dbReference type="PROSITE" id="PS51898"/>
    </source>
</evidence>
<dbReference type="CDD" id="cd00796">
    <property type="entry name" value="INT_Rci_Hp1_C"/>
    <property type="match status" value="1"/>
</dbReference>
<dbReference type="GO" id="GO:0015074">
    <property type="term" value="P:DNA integration"/>
    <property type="evidence" value="ECO:0007669"/>
    <property type="project" value="InterPro"/>
</dbReference>
<dbReference type="KEGG" id="dpi:BN4_11340"/>
<dbReference type="eggNOG" id="COG0582">
    <property type="taxonomic scope" value="Bacteria"/>
</dbReference>
<protein>
    <submittedName>
        <fullName evidence="3">Integrase family protein</fullName>
    </submittedName>
</protein>
<reference evidence="4" key="2">
    <citation type="journal article" date="2013" name="Stand. Genomic Sci.">
        <title>Complete genome sequence of Desulfocapsa sulfexigens, a marine deltaproteobacterium specialized in disproportionating inorganic sulfur compounds.</title>
        <authorList>
            <person name="Finster K.W."/>
            <person name="Kjeldsen K.U."/>
            <person name="Kube M."/>
            <person name="Reinhardt R."/>
            <person name="Mussmann M."/>
            <person name="Amann R."/>
            <person name="Schreiber L."/>
        </authorList>
    </citation>
    <scope>NUCLEOTIDE SEQUENCE [LARGE SCALE GENOMIC DNA]</scope>
    <source>
        <strain evidence="4">DSM 10523 / SB164P1</strain>
    </source>
</reference>
<organism evidence="3 4">
    <name type="scientific">Pseudodesulfovibrio piezophilus (strain DSM 21447 / JCM 15486 / C1TLV30)</name>
    <name type="common">Desulfovibrio piezophilus</name>
    <dbReference type="NCBI Taxonomy" id="1322246"/>
    <lineage>
        <taxon>Bacteria</taxon>
        <taxon>Pseudomonadati</taxon>
        <taxon>Thermodesulfobacteriota</taxon>
        <taxon>Desulfovibrionia</taxon>
        <taxon>Desulfovibrionales</taxon>
        <taxon>Desulfovibrionaceae</taxon>
    </lineage>
</organism>
<dbReference type="EMBL" id="FO203427">
    <property type="protein sequence ID" value="CCH48577.1"/>
    <property type="molecule type" value="Genomic_DNA"/>
</dbReference>
<dbReference type="InterPro" id="IPR002104">
    <property type="entry name" value="Integrase_catalytic"/>
</dbReference>
<dbReference type="Proteomes" id="UP000011724">
    <property type="component" value="Chromosome"/>
</dbReference>
<dbReference type="InterPro" id="IPR011010">
    <property type="entry name" value="DNA_brk_join_enz"/>
</dbReference>
<dbReference type="Pfam" id="PF00589">
    <property type="entry name" value="Phage_integrase"/>
    <property type="match status" value="1"/>
</dbReference>
<keyword evidence="4" id="KW-1185">Reference proteome</keyword>
<sequence>MMKLAVYTGMWRGELFRLKWKDLDFERGFILLDDPKGGVSQKIPMMKAARELLESHSRTKSPYVFPSQNGGQRKDVRGPIKRIKERANLPKDFRPLHGLRHVYASMLASSGKVDMSTLQKLLTHKSPQMTQRYAHLHDDALKKAANVAEDIITDAMKDDAEKEIIQLSKHR</sequence>
<dbReference type="GO" id="GO:0006310">
    <property type="term" value="P:DNA recombination"/>
    <property type="evidence" value="ECO:0007669"/>
    <property type="project" value="UniProtKB-KW"/>
</dbReference>
<keyword evidence="1" id="KW-0233">DNA recombination</keyword>
<dbReference type="AlphaFoldDB" id="M1WRX2"/>
<dbReference type="STRING" id="1322246.BN4_11340"/>
<dbReference type="InterPro" id="IPR050090">
    <property type="entry name" value="Tyrosine_recombinase_XerCD"/>
</dbReference>
<dbReference type="HOGENOM" id="CLU_1560478_0_0_7"/>
<dbReference type="PANTHER" id="PTHR30349:SF64">
    <property type="entry name" value="PROPHAGE INTEGRASE INTD-RELATED"/>
    <property type="match status" value="1"/>
</dbReference>
<dbReference type="PANTHER" id="PTHR30349">
    <property type="entry name" value="PHAGE INTEGRASE-RELATED"/>
    <property type="match status" value="1"/>
</dbReference>
<dbReference type="Gene3D" id="1.10.443.10">
    <property type="entry name" value="Intergrase catalytic core"/>
    <property type="match status" value="1"/>
</dbReference>
<reference evidence="3 4" key="1">
    <citation type="journal article" date="2013" name="PLoS ONE">
        <title>The first genomic and proteomic characterization of a deep-sea sulfate reducer: insights into the piezophilic lifestyle of Desulfovibrio piezophilus.</title>
        <authorList>
            <person name="Pradel N."/>
            <person name="Ji B."/>
            <person name="Gimenez G."/>
            <person name="Talla E."/>
            <person name="Lenoble P."/>
            <person name="Garel M."/>
            <person name="Tamburini C."/>
            <person name="Fourquet P."/>
            <person name="Lebrun R."/>
            <person name="Bertin P."/>
            <person name="Denis Y."/>
            <person name="Pophillat M."/>
            <person name="Barbe V."/>
            <person name="Ollivier B."/>
            <person name="Dolla A."/>
        </authorList>
    </citation>
    <scope>NUCLEOTIDE SEQUENCE [LARGE SCALE GENOMIC DNA]</scope>
    <source>
        <strain evidence="4">DSM 10523 / SB164P1</strain>
    </source>
</reference>
<evidence type="ECO:0000313" key="4">
    <source>
        <dbReference type="Proteomes" id="UP000011724"/>
    </source>
</evidence>
<evidence type="ECO:0000256" key="1">
    <source>
        <dbReference type="ARBA" id="ARBA00023172"/>
    </source>
</evidence>